<dbReference type="AlphaFoldDB" id="A0A9P7E5G7"/>
<evidence type="ECO:0000256" key="1">
    <source>
        <dbReference type="SAM" id="MobiDB-lite"/>
    </source>
</evidence>
<protein>
    <submittedName>
        <fullName evidence="2">Uncharacterized protein</fullName>
    </submittedName>
</protein>
<organism evidence="2 3">
    <name type="scientific">Suillus subaureus</name>
    <dbReference type="NCBI Taxonomy" id="48587"/>
    <lineage>
        <taxon>Eukaryota</taxon>
        <taxon>Fungi</taxon>
        <taxon>Dikarya</taxon>
        <taxon>Basidiomycota</taxon>
        <taxon>Agaricomycotina</taxon>
        <taxon>Agaricomycetes</taxon>
        <taxon>Agaricomycetidae</taxon>
        <taxon>Boletales</taxon>
        <taxon>Suillineae</taxon>
        <taxon>Suillaceae</taxon>
        <taxon>Suillus</taxon>
    </lineage>
</organism>
<keyword evidence="3" id="KW-1185">Reference proteome</keyword>
<dbReference type="GeneID" id="64634715"/>
<feature type="compositionally biased region" description="Polar residues" evidence="1">
    <location>
        <begin position="34"/>
        <end position="43"/>
    </location>
</feature>
<feature type="region of interest" description="Disordered" evidence="1">
    <location>
        <begin position="34"/>
        <end position="61"/>
    </location>
</feature>
<dbReference type="Proteomes" id="UP000807769">
    <property type="component" value="Unassembled WGS sequence"/>
</dbReference>
<evidence type="ECO:0000313" key="2">
    <source>
        <dbReference type="EMBL" id="KAG1811257.1"/>
    </source>
</evidence>
<gene>
    <name evidence="2" type="ORF">BJ212DRAFT_1483915</name>
</gene>
<evidence type="ECO:0000313" key="3">
    <source>
        <dbReference type="Proteomes" id="UP000807769"/>
    </source>
</evidence>
<proteinExistence type="predicted"/>
<name>A0A9P7E5G7_9AGAM</name>
<dbReference type="EMBL" id="JABBWG010000030">
    <property type="protein sequence ID" value="KAG1811257.1"/>
    <property type="molecule type" value="Genomic_DNA"/>
</dbReference>
<accession>A0A9P7E5G7</accession>
<feature type="region of interest" description="Disordered" evidence="1">
    <location>
        <begin position="115"/>
        <end position="140"/>
    </location>
</feature>
<comment type="caution">
    <text evidence="2">The sequence shown here is derived from an EMBL/GenBank/DDBJ whole genome shotgun (WGS) entry which is preliminary data.</text>
</comment>
<sequence length="140" mass="15697">MTQIWQWHMYDPEKIAERQWPDVAFCDIKSVISTPTKSPASVDQTEKHESTGSYLSVDTADGEEEMLNEEYTWLDEAVTSVPAQDSAFEVKAEVDIHAPIVTRILSDKHESVADQALANDSHSSDGPSDLEDADAKWTNW</sequence>
<dbReference type="OrthoDB" id="2638922at2759"/>
<dbReference type="RefSeq" id="XP_041189917.1">
    <property type="nucleotide sequence ID" value="XM_041340699.1"/>
</dbReference>
<reference evidence="2" key="1">
    <citation type="journal article" date="2020" name="New Phytol.">
        <title>Comparative genomics reveals dynamic genome evolution in host specialist ectomycorrhizal fungi.</title>
        <authorList>
            <person name="Lofgren L.A."/>
            <person name="Nguyen N.H."/>
            <person name="Vilgalys R."/>
            <person name="Ruytinx J."/>
            <person name="Liao H.L."/>
            <person name="Branco S."/>
            <person name="Kuo A."/>
            <person name="LaButti K."/>
            <person name="Lipzen A."/>
            <person name="Andreopoulos W."/>
            <person name="Pangilinan J."/>
            <person name="Riley R."/>
            <person name="Hundley H."/>
            <person name="Na H."/>
            <person name="Barry K."/>
            <person name="Grigoriev I.V."/>
            <person name="Stajich J.E."/>
            <person name="Kennedy P.G."/>
        </authorList>
    </citation>
    <scope>NUCLEOTIDE SEQUENCE</scope>
    <source>
        <strain evidence="2">MN1</strain>
    </source>
</reference>